<name>A0A6B0R9P2_9CETA</name>
<dbReference type="AlphaFoldDB" id="A0A6B0R9P2"/>
<accession>A0A6B0R9P2</accession>
<reference evidence="2" key="1">
    <citation type="submission" date="2019-10" db="EMBL/GenBank/DDBJ databases">
        <title>The sequence and de novo assembly of the wild yak genome.</title>
        <authorList>
            <person name="Liu Y."/>
        </authorList>
    </citation>
    <scope>NUCLEOTIDE SEQUENCE [LARGE SCALE GENOMIC DNA]</scope>
    <source>
        <strain evidence="2">WY2019</strain>
    </source>
</reference>
<feature type="transmembrane region" description="Helical" evidence="1">
    <location>
        <begin position="117"/>
        <end position="136"/>
    </location>
</feature>
<keyword evidence="1" id="KW-1133">Transmembrane helix</keyword>
<protein>
    <submittedName>
        <fullName evidence="2">Uncharacterized protein</fullName>
    </submittedName>
</protein>
<keyword evidence="1" id="KW-0812">Transmembrane</keyword>
<dbReference type="EMBL" id="VBQZ03000033">
    <property type="protein sequence ID" value="MXQ86555.1"/>
    <property type="molecule type" value="Genomic_DNA"/>
</dbReference>
<keyword evidence="3" id="KW-1185">Reference proteome</keyword>
<organism evidence="2 3">
    <name type="scientific">Bos mutus</name>
    <name type="common">wild yak</name>
    <dbReference type="NCBI Taxonomy" id="72004"/>
    <lineage>
        <taxon>Eukaryota</taxon>
        <taxon>Metazoa</taxon>
        <taxon>Chordata</taxon>
        <taxon>Craniata</taxon>
        <taxon>Vertebrata</taxon>
        <taxon>Euteleostomi</taxon>
        <taxon>Mammalia</taxon>
        <taxon>Eutheria</taxon>
        <taxon>Laurasiatheria</taxon>
        <taxon>Artiodactyla</taxon>
        <taxon>Ruminantia</taxon>
        <taxon>Pecora</taxon>
        <taxon>Bovidae</taxon>
        <taxon>Bovinae</taxon>
        <taxon>Bos</taxon>
    </lineage>
</organism>
<evidence type="ECO:0000256" key="1">
    <source>
        <dbReference type="SAM" id="Phobius"/>
    </source>
</evidence>
<comment type="caution">
    <text evidence="2">The sequence shown here is derived from an EMBL/GenBank/DDBJ whole genome shotgun (WGS) entry which is preliminary data.</text>
</comment>
<sequence length="138" mass="15681">MATFENLLKRAHAHQPLRLIHELSSSLKDRVQTKRELSLRAAPIPIFVKGLPFHLQRLMGSRDKSPAHSHRAVKRILWEGGPQSAVSRGAQTCFQRMINGNDNAVNKYYSEGQENTVLVLLVLLYDFIFWLAFTILSG</sequence>
<keyword evidence="1" id="KW-0472">Membrane</keyword>
<gene>
    <name evidence="2" type="ORF">E5288_WYG009417</name>
</gene>
<proteinExistence type="predicted"/>
<dbReference type="Proteomes" id="UP000322234">
    <property type="component" value="Unassembled WGS sequence"/>
</dbReference>
<evidence type="ECO:0000313" key="2">
    <source>
        <dbReference type="EMBL" id="MXQ86555.1"/>
    </source>
</evidence>
<evidence type="ECO:0000313" key="3">
    <source>
        <dbReference type="Proteomes" id="UP000322234"/>
    </source>
</evidence>